<name>A0AA88N7B4_TACVA</name>
<dbReference type="PANTHER" id="PTHR31767">
    <property type="entry name" value="VOLTAGE-DEPENDENT CALCIUM CHANNEL GAMMA-LIKE SUBUNIT"/>
    <property type="match status" value="1"/>
</dbReference>
<keyword evidence="1" id="KW-0812">Transmembrane</keyword>
<feature type="transmembrane region" description="Helical" evidence="1">
    <location>
        <begin position="99"/>
        <end position="119"/>
    </location>
</feature>
<protein>
    <recommendedName>
        <fullName evidence="4">Voltage-dependent calcium channel gamma-like subunit</fullName>
    </recommendedName>
</protein>
<dbReference type="GO" id="GO:0016020">
    <property type="term" value="C:membrane"/>
    <property type="evidence" value="ECO:0007669"/>
    <property type="project" value="InterPro"/>
</dbReference>
<evidence type="ECO:0000313" key="2">
    <source>
        <dbReference type="EMBL" id="KAK2849937.1"/>
    </source>
</evidence>
<feature type="transmembrane region" description="Helical" evidence="1">
    <location>
        <begin position="131"/>
        <end position="155"/>
    </location>
</feature>
<keyword evidence="1" id="KW-1133">Transmembrane helix</keyword>
<dbReference type="InterPro" id="IPR029372">
    <property type="entry name" value="Tmem37"/>
</dbReference>
<dbReference type="GO" id="GO:0005262">
    <property type="term" value="F:calcium channel activity"/>
    <property type="evidence" value="ECO:0007669"/>
    <property type="project" value="InterPro"/>
</dbReference>
<gene>
    <name evidence="2" type="ORF">Q7C36_008720</name>
</gene>
<reference evidence="2" key="1">
    <citation type="submission" date="2023-08" db="EMBL/GenBank/DDBJ databases">
        <title>Pelteobagrus vachellii genome.</title>
        <authorList>
            <person name="Liu H."/>
        </authorList>
    </citation>
    <scope>NUCLEOTIDE SEQUENCE</scope>
    <source>
        <strain evidence="2">PRFRI_2022a</strain>
        <tissue evidence="2">Muscle</tissue>
    </source>
</reference>
<comment type="caution">
    <text evidence="2">The sequence shown here is derived from an EMBL/GenBank/DDBJ whole genome shotgun (WGS) entry which is preliminary data.</text>
</comment>
<dbReference type="PANTHER" id="PTHR31767:SF0">
    <property type="entry name" value="VOLTAGE-DEPENDENT CALCIUM CHANNEL GAMMA-LIKE SUBUNIT"/>
    <property type="match status" value="1"/>
</dbReference>
<dbReference type="EMBL" id="JAVHJS010000008">
    <property type="protein sequence ID" value="KAK2849937.1"/>
    <property type="molecule type" value="Genomic_DNA"/>
</dbReference>
<dbReference type="GO" id="GO:0005244">
    <property type="term" value="F:voltage-gated monoatomic ion channel activity"/>
    <property type="evidence" value="ECO:0007669"/>
    <property type="project" value="InterPro"/>
</dbReference>
<proteinExistence type="predicted"/>
<evidence type="ECO:0000256" key="1">
    <source>
        <dbReference type="SAM" id="Phobius"/>
    </source>
</evidence>
<dbReference type="Proteomes" id="UP001187315">
    <property type="component" value="Unassembled WGS sequence"/>
</dbReference>
<evidence type="ECO:0008006" key="4">
    <source>
        <dbReference type="Google" id="ProtNLM"/>
    </source>
</evidence>
<accession>A0AA88N7B4</accession>
<dbReference type="Pfam" id="PF15108">
    <property type="entry name" value="TMEM37"/>
    <property type="match status" value="1"/>
</dbReference>
<feature type="transmembrane region" description="Helical" evidence="1">
    <location>
        <begin position="24"/>
        <end position="52"/>
    </location>
</feature>
<sequence length="203" mass="22184">MTAIRITAATPAARAKSSPFFLEVFCRTLIILCMVLSIVLSSIAVCDGHWLLTEHRMLGLWFFCEKDTENDGAPSNCTRNIGEEGSQVLNHGLGLCRCVVSLAVVSAIFGLELLVLSQVSEGHPSRQRWHLGTWLVLLAAGLAAAGVMTFVFLLWDDATPLGLTLTFWCQFTATFLFFLNGMAARHIQNITYFLPSSGDVGKS</sequence>
<dbReference type="AlphaFoldDB" id="A0AA88N7B4"/>
<keyword evidence="3" id="KW-1185">Reference proteome</keyword>
<evidence type="ECO:0000313" key="3">
    <source>
        <dbReference type="Proteomes" id="UP001187315"/>
    </source>
</evidence>
<organism evidence="2 3">
    <name type="scientific">Tachysurus vachellii</name>
    <name type="common">Darkbarbel catfish</name>
    <name type="synonym">Pelteobagrus vachellii</name>
    <dbReference type="NCBI Taxonomy" id="175792"/>
    <lineage>
        <taxon>Eukaryota</taxon>
        <taxon>Metazoa</taxon>
        <taxon>Chordata</taxon>
        <taxon>Craniata</taxon>
        <taxon>Vertebrata</taxon>
        <taxon>Euteleostomi</taxon>
        <taxon>Actinopterygii</taxon>
        <taxon>Neopterygii</taxon>
        <taxon>Teleostei</taxon>
        <taxon>Ostariophysi</taxon>
        <taxon>Siluriformes</taxon>
        <taxon>Bagridae</taxon>
        <taxon>Tachysurus</taxon>
    </lineage>
</organism>
<feature type="transmembrane region" description="Helical" evidence="1">
    <location>
        <begin position="161"/>
        <end position="179"/>
    </location>
</feature>
<keyword evidence="1" id="KW-0472">Membrane</keyword>